<dbReference type="RefSeq" id="XP_056510274.1">
    <property type="nucleotide sequence ID" value="XM_056657474.1"/>
</dbReference>
<dbReference type="PANTHER" id="PTHR43569">
    <property type="entry name" value="AMIDOHYDROLASE"/>
    <property type="match status" value="1"/>
</dbReference>
<dbReference type="OrthoDB" id="2135488at2759"/>
<dbReference type="InterPro" id="IPR032466">
    <property type="entry name" value="Metal_Hydrolase"/>
</dbReference>
<feature type="domain" description="Amidohydrolase-related" evidence="2">
    <location>
        <begin position="139"/>
        <end position="354"/>
    </location>
</feature>
<dbReference type="EMBL" id="JAPMSZ010000009">
    <property type="protein sequence ID" value="KAJ5092077.1"/>
    <property type="molecule type" value="Genomic_DNA"/>
</dbReference>
<dbReference type="AlphaFoldDB" id="A0A9W9F211"/>
<evidence type="ECO:0000313" key="4">
    <source>
        <dbReference type="Proteomes" id="UP001141434"/>
    </source>
</evidence>
<accession>A0A9W9F211</accession>
<comment type="similarity">
    <text evidence="1">Belongs to the metallo-dependent hydrolases superfamily.</text>
</comment>
<dbReference type="PANTHER" id="PTHR43569:SF2">
    <property type="entry name" value="AMIDOHYDROLASE-RELATED DOMAIN-CONTAINING PROTEIN"/>
    <property type="match status" value="1"/>
</dbReference>
<comment type="caution">
    <text evidence="3">The sequence shown here is derived from an EMBL/GenBank/DDBJ whole genome shotgun (WGS) entry which is preliminary data.</text>
</comment>
<dbReference type="GO" id="GO:0016787">
    <property type="term" value="F:hydrolase activity"/>
    <property type="evidence" value="ECO:0007669"/>
    <property type="project" value="InterPro"/>
</dbReference>
<organism evidence="3 4">
    <name type="scientific">Penicillium alfredii</name>
    <dbReference type="NCBI Taxonomy" id="1506179"/>
    <lineage>
        <taxon>Eukaryota</taxon>
        <taxon>Fungi</taxon>
        <taxon>Dikarya</taxon>
        <taxon>Ascomycota</taxon>
        <taxon>Pezizomycotina</taxon>
        <taxon>Eurotiomycetes</taxon>
        <taxon>Eurotiomycetidae</taxon>
        <taxon>Eurotiales</taxon>
        <taxon>Aspergillaceae</taxon>
        <taxon>Penicillium</taxon>
    </lineage>
</organism>
<sequence length="357" mass="39666">MPIAIVDSHIHLFPASHLPSLAWHGPSNPLGSQHSLDEYRQATSSTSEYLRGFIFLETDRISSVVDQPSTDAPGWFHALDEVSLLTRIVMGKPLPKEGHTEIDRDLCLGIVPWAPVPGGPEILRAYMARAKERTQTEEVWQKVRGVRYLLQDKAAGTMLETGFVEGLRWLGREGLVFDLGVDARQGGLGQLQEAVEMMEKVYRGFEKDDAGAVTIVINHLCKPNLRLPIDAVQTHPEYLKWKFLITKMAHAHGRTYMKLSGAFSEFPPLAAEADLDISGLVDRLQPWTDVAFDAFGPERVMFGSDWPVCNIGGGGNDVSWIRWKQVVEGVLEKRGLTEEQRKGVWGGVAIQAYGISI</sequence>
<evidence type="ECO:0000259" key="2">
    <source>
        <dbReference type="Pfam" id="PF04909"/>
    </source>
</evidence>
<dbReference type="InterPro" id="IPR052350">
    <property type="entry name" value="Metallo-dep_Lactonases"/>
</dbReference>
<gene>
    <name evidence="3" type="ORF">NUU61_006947</name>
</gene>
<dbReference type="GeneID" id="81396643"/>
<dbReference type="SUPFAM" id="SSF51556">
    <property type="entry name" value="Metallo-dependent hydrolases"/>
    <property type="match status" value="1"/>
</dbReference>
<reference evidence="3" key="2">
    <citation type="journal article" date="2023" name="IMA Fungus">
        <title>Comparative genomic study of the Penicillium genus elucidates a diverse pangenome and 15 lateral gene transfer events.</title>
        <authorList>
            <person name="Petersen C."/>
            <person name="Sorensen T."/>
            <person name="Nielsen M.R."/>
            <person name="Sondergaard T.E."/>
            <person name="Sorensen J.L."/>
            <person name="Fitzpatrick D.A."/>
            <person name="Frisvad J.C."/>
            <person name="Nielsen K.L."/>
        </authorList>
    </citation>
    <scope>NUCLEOTIDE SEQUENCE</scope>
    <source>
        <strain evidence="3">IBT 34128</strain>
    </source>
</reference>
<reference evidence="3" key="1">
    <citation type="submission" date="2022-11" db="EMBL/GenBank/DDBJ databases">
        <authorList>
            <person name="Petersen C."/>
        </authorList>
    </citation>
    <scope>NUCLEOTIDE SEQUENCE</scope>
    <source>
        <strain evidence="3">IBT 34128</strain>
    </source>
</reference>
<keyword evidence="4" id="KW-1185">Reference proteome</keyword>
<dbReference type="Pfam" id="PF04909">
    <property type="entry name" value="Amidohydro_2"/>
    <property type="match status" value="1"/>
</dbReference>
<dbReference type="Gene3D" id="3.20.20.140">
    <property type="entry name" value="Metal-dependent hydrolases"/>
    <property type="match status" value="1"/>
</dbReference>
<proteinExistence type="inferred from homology"/>
<protein>
    <submittedName>
        <fullName evidence="3">Amidohydrolase family protein</fullName>
    </submittedName>
</protein>
<dbReference type="Proteomes" id="UP001141434">
    <property type="component" value="Unassembled WGS sequence"/>
</dbReference>
<evidence type="ECO:0000313" key="3">
    <source>
        <dbReference type="EMBL" id="KAJ5092077.1"/>
    </source>
</evidence>
<evidence type="ECO:0000256" key="1">
    <source>
        <dbReference type="ARBA" id="ARBA00038310"/>
    </source>
</evidence>
<dbReference type="InterPro" id="IPR006680">
    <property type="entry name" value="Amidohydro-rel"/>
</dbReference>
<name>A0A9W9F211_9EURO</name>